<dbReference type="PANTHER" id="PTHR21485">
    <property type="entry name" value="HAD SUPERFAMILY MEMBERS CMAS AND KDSC"/>
    <property type="match status" value="1"/>
</dbReference>
<evidence type="ECO:0000313" key="3">
    <source>
        <dbReference type="Proteomes" id="UP000270616"/>
    </source>
</evidence>
<keyword evidence="2" id="KW-0808">Transferase</keyword>
<dbReference type="AlphaFoldDB" id="A0A3N3ZSU1"/>
<dbReference type="CDD" id="cd02513">
    <property type="entry name" value="CMP-NeuAc_Synthase"/>
    <property type="match status" value="1"/>
</dbReference>
<proteinExistence type="predicted"/>
<evidence type="ECO:0000313" key="2">
    <source>
        <dbReference type="EMBL" id="ROZ63039.1"/>
    </source>
</evidence>
<protein>
    <submittedName>
        <fullName evidence="2">Acylneuraminate cytidylyltransferase family protein</fullName>
    </submittedName>
</protein>
<gene>
    <name evidence="2" type="ORF">EDL96_07990</name>
</gene>
<keyword evidence="2" id="KW-0548">Nucleotidyltransferase</keyword>
<comment type="caution">
    <text evidence="2">The sequence shown here is derived from an EMBL/GenBank/DDBJ whole genome shotgun (WGS) entry which is preliminary data.</text>
</comment>
<organism evidence="2 3">
    <name type="scientific">Kocuria soli</name>
    <dbReference type="NCBI Taxonomy" id="2485125"/>
    <lineage>
        <taxon>Bacteria</taxon>
        <taxon>Bacillati</taxon>
        <taxon>Actinomycetota</taxon>
        <taxon>Actinomycetes</taxon>
        <taxon>Micrococcales</taxon>
        <taxon>Micrococcaceae</taxon>
        <taxon>Kocuria</taxon>
    </lineage>
</organism>
<dbReference type="RefSeq" id="WP_123825258.1">
    <property type="nucleotide sequence ID" value="NZ_RKMF01000009.1"/>
</dbReference>
<dbReference type="InterPro" id="IPR029044">
    <property type="entry name" value="Nucleotide-diphossugar_trans"/>
</dbReference>
<feature type="region of interest" description="Disordered" evidence="1">
    <location>
        <begin position="241"/>
        <end position="261"/>
    </location>
</feature>
<dbReference type="OrthoDB" id="9805604at2"/>
<reference evidence="2 3" key="1">
    <citation type="submission" date="2018-10" db="EMBL/GenBank/DDBJ databases">
        <title>Kocuria sp. M5W7-7, whole genome shotgun sequence.</title>
        <authorList>
            <person name="Tuo L."/>
        </authorList>
    </citation>
    <scope>NUCLEOTIDE SEQUENCE [LARGE SCALE GENOMIC DNA]</scope>
    <source>
        <strain evidence="2 3">M5W7-7</strain>
    </source>
</reference>
<dbReference type="Proteomes" id="UP000270616">
    <property type="component" value="Unassembled WGS sequence"/>
</dbReference>
<dbReference type="InterPro" id="IPR003329">
    <property type="entry name" value="Cytidylyl_trans"/>
</dbReference>
<dbReference type="GO" id="GO:0008781">
    <property type="term" value="F:N-acylneuraminate cytidylyltransferase activity"/>
    <property type="evidence" value="ECO:0007669"/>
    <property type="project" value="TreeGrafter"/>
</dbReference>
<evidence type="ECO:0000256" key="1">
    <source>
        <dbReference type="SAM" id="MobiDB-lite"/>
    </source>
</evidence>
<dbReference type="EMBL" id="RKMF01000009">
    <property type="protein sequence ID" value="ROZ63039.1"/>
    <property type="molecule type" value="Genomic_DNA"/>
</dbReference>
<dbReference type="PANTHER" id="PTHR21485:SF3">
    <property type="entry name" value="N-ACYLNEURAMINATE CYTIDYLYLTRANSFERASE"/>
    <property type="match status" value="1"/>
</dbReference>
<accession>A0A3N3ZSU1</accession>
<dbReference type="Pfam" id="PF02348">
    <property type="entry name" value="CTP_transf_3"/>
    <property type="match status" value="1"/>
</dbReference>
<keyword evidence="3" id="KW-1185">Reference proteome</keyword>
<dbReference type="InterPro" id="IPR050793">
    <property type="entry name" value="CMP-NeuNAc_synthase"/>
</dbReference>
<sequence length="261" mass="28374">MTILCVIPVRGGSKGVPGKNIRDLGGLPLVAWTIRSALAAEADLRVLVSTDSPEIREVALEHGAEVPFLRPSELAEDLTPSEPVIEHALSHHRAEAGEPEGVLFLQATSPLRFPGTLDRAVDQFRATRVDSLVGVVPVTPFLWRYDAEPSKEAPTGHPVADYDVYARLRRQDMSRIDLRYRENGSLYLTRPGIYDRLHNRIGGTVGLFELDDLEGTDIDTELDFTLAEQLVARHAKALGNDGAATTAAAAPSSADRPGGRR</sequence>
<dbReference type="SUPFAM" id="SSF53448">
    <property type="entry name" value="Nucleotide-diphospho-sugar transferases"/>
    <property type="match status" value="1"/>
</dbReference>
<feature type="compositionally biased region" description="Low complexity" evidence="1">
    <location>
        <begin position="243"/>
        <end position="254"/>
    </location>
</feature>
<dbReference type="Gene3D" id="3.90.550.10">
    <property type="entry name" value="Spore Coat Polysaccharide Biosynthesis Protein SpsA, Chain A"/>
    <property type="match status" value="1"/>
</dbReference>
<name>A0A3N3ZSU1_9MICC</name>